<evidence type="ECO:0000259" key="5">
    <source>
        <dbReference type="PROSITE" id="PS50887"/>
    </source>
</evidence>
<dbReference type="NCBIfam" id="TIGR00254">
    <property type="entry name" value="GGDEF"/>
    <property type="match status" value="1"/>
</dbReference>
<dbReference type="Gene3D" id="3.30.450.20">
    <property type="entry name" value="PAS domain"/>
    <property type="match status" value="2"/>
</dbReference>
<evidence type="ECO:0000256" key="1">
    <source>
        <dbReference type="ARBA" id="ARBA00051114"/>
    </source>
</evidence>
<dbReference type="SUPFAM" id="SSF141868">
    <property type="entry name" value="EAL domain-like"/>
    <property type="match status" value="1"/>
</dbReference>
<dbReference type="SUPFAM" id="SSF55073">
    <property type="entry name" value="Nucleotide cyclase"/>
    <property type="match status" value="1"/>
</dbReference>
<dbReference type="PROSITE" id="PS50113">
    <property type="entry name" value="PAC"/>
    <property type="match status" value="2"/>
</dbReference>
<organism evidence="6 7">
    <name type="scientific">Methyloradius palustris</name>
    <dbReference type="NCBI Taxonomy" id="2778876"/>
    <lineage>
        <taxon>Bacteria</taxon>
        <taxon>Pseudomonadati</taxon>
        <taxon>Pseudomonadota</taxon>
        <taxon>Betaproteobacteria</taxon>
        <taxon>Nitrosomonadales</taxon>
        <taxon>Methylophilaceae</taxon>
        <taxon>Methyloradius</taxon>
    </lineage>
</organism>
<dbReference type="SMART" id="SM00091">
    <property type="entry name" value="PAS"/>
    <property type="match status" value="2"/>
</dbReference>
<name>A0A8D5GEI8_9PROT</name>
<dbReference type="InterPro" id="IPR001610">
    <property type="entry name" value="PAC"/>
</dbReference>
<dbReference type="PROSITE" id="PS50112">
    <property type="entry name" value="PAS"/>
    <property type="match status" value="2"/>
</dbReference>
<dbReference type="SUPFAM" id="SSF55785">
    <property type="entry name" value="PYP-like sensor domain (PAS domain)"/>
    <property type="match status" value="2"/>
</dbReference>
<evidence type="ECO:0000313" key="7">
    <source>
        <dbReference type="Proteomes" id="UP000826722"/>
    </source>
</evidence>
<evidence type="ECO:0000313" key="6">
    <source>
        <dbReference type="EMBL" id="BCM25239.1"/>
    </source>
</evidence>
<dbReference type="NCBIfam" id="TIGR00229">
    <property type="entry name" value="sensory_box"/>
    <property type="match status" value="2"/>
</dbReference>
<dbReference type="InterPro" id="IPR013655">
    <property type="entry name" value="PAS_fold_3"/>
</dbReference>
<evidence type="ECO:0008006" key="8">
    <source>
        <dbReference type="Google" id="ProtNLM"/>
    </source>
</evidence>
<dbReference type="Gene3D" id="3.20.20.450">
    <property type="entry name" value="EAL domain"/>
    <property type="match status" value="1"/>
</dbReference>
<dbReference type="InterPro" id="IPR029787">
    <property type="entry name" value="Nucleotide_cyclase"/>
</dbReference>
<dbReference type="Pfam" id="PF00990">
    <property type="entry name" value="GGDEF"/>
    <property type="match status" value="1"/>
</dbReference>
<dbReference type="PANTHER" id="PTHR44757">
    <property type="entry name" value="DIGUANYLATE CYCLASE DGCP"/>
    <property type="match status" value="1"/>
</dbReference>
<feature type="domain" description="GGDEF" evidence="5">
    <location>
        <begin position="320"/>
        <end position="453"/>
    </location>
</feature>
<dbReference type="InterPro" id="IPR000160">
    <property type="entry name" value="GGDEF_dom"/>
</dbReference>
<sequence length="719" mass="81594">MRLRIAPRIPEDQFVSTGANSFIVDWLKNREIVLDSLLRNLDGMAYCCLNDEHWSMIFVSEGCTRLTGYYTKDLLDNGKISYEELILPEDRQFVRESVATATANHQRFSIEYRIKTLDGSIRWVLERGTGIFNNQGVLEALEGFIQDITIRKNSEYELQQAEKRYRSIFENTVEGIFQTSPEGRYLNANPSLARIYGYESAEDLVSSLNNIEKQLYVNPGIRQEFAEFMHLHGRVTDFEAEVYRADGSVIWISENAREVKDEAGKLLYYEGTVEDITQRKTYSELIQYQATHDDLTGLPNRALLKDRLQQAINSSERSYSQLAVVFVDLDQFKDVNDSMGHHVGDKLLISIANRLESCVRESDTVSRPGGDEFVLVLSNLNGLDALSHTLQRILTITANPCVIDGREFVVTCSIGISMYPEDGKDSETLLKNADTAMYKAKHAGKNNFQFFTKELNASLVERLELEYSMRQALLHDEFVLHFQPKLSFKTGKLTGVEALIRWNSPTHGLIPPTKFIPIAEETNLIENIGSWVLEKSCEQLIKLYKTTGVRLPVSINISPRQFYQKQLIPMIQSVLSRTGLSPDLLEIEITEGTLIEHTSNFTEILKNLKSLGIKLAIDDFGTGYSSMGYLKNFPIDNLKIDKSFVMELEEDIANEAILKAIVALGQNLGLNVIAEGVETRYQYDFLMSIGCNEMQGYLFSKPVPMDLLELIVDADQKKQ</sequence>
<feature type="domain" description="PAC" evidence="3">
    <location>
        <begin position="236"/>
        <end position="288"/>
    </location>
</feature>
<proteinExistence type="predicted"/>
<dbReference type="CDD" id="cd01948">
    <property type="entry name" value="EAL"/>
    <property type="match status" value="1"/>
</dbReference>
<dbReference type="KEGG" id="mpau:ZMTM_14980"/>
<dbReference type="Pfam" id="PF13426">
    <property type="entry name" value="PAS_9"/>
    <property type="match status" value="1"/>
</dbReference>
<reference evidence="6" key="1">
    <citation type="journal article" date="2021" name="Arch. Microbiol.">
        <title>Methyloradius palustris gen. nov., sp. nov., a methanol-oxidizing bacterium isolated from snow.</title>
        <authorList>
            <person name="Miyadera T."/>
            <person name="Kojima H."/>
            <person name="Fukui M."/>
        </authorList>
    </citation>
    <scope>NUCLEOTIDE SEQUENCE</scope>
    <source>
        <strain evidence="6">Zm11</strain>
    </source>
</reference>
<dbReference type="InterPro" id="IPR001633">
    <property type="entry name" value="EAL_dom"/>
</dbReference>
<dbReference type="InterPro" id="IPR043128">
    <property type="entry name" value="Rev_trsase/Diguanyl_cyclase"/>
</dbReference>
<accession>A0A8D5GEI8</accession>
<dbReference type="FunFam" id="3.30.70.270:FF:000001">
    <property type="entry name" value="Diguanylate cyclase domain protein"/>
    <property type="match status" value="1"/>
</dbReference>
<dbReference type="Pfam" id="PF08447">
    <property type="entry name" value="PAS_3"/>
    <property type="match status" value="1"/>
</dbReference>
<feature type="domain" description="EAL" evidence="4">
    <location>
        <begin position="462"/>
        <end position="716"/>
    </location>
</feature>
<dbReference type="InterPro" id="IPR000700">
    <property type="entry name" value="PAS-assoc_C"/>
</dbReference>
<dbReference type="RefSeq" id="WP_221763347.1">
    <property type="nucleotide sequence ID" value="NZ_AP024110.1"/>
</dbReference>
<dbReference type="PANTHER" id="PTHR44757:SF2">
    <property type="entry name" value="BIOFILM ARCHITECTURE MAINTENANCE PROTEIN MBAA"/>
    <property type="match status" value="1"/>
</dbReference>
<dbReference type="InterPro" id="IPR035919">
    <property type="entry name" value="EAL_sf"/>
</dbReference>
<dbReference type="GO" id="GO:0071111">
    <property type="term" value="F:cyclic-guanylate-specific phosphodiesterase activity"/>
    <property type="evidence" value="ECO:0007669"/>
    <property type="project" value="UniProtKB-EC"/>
</dbReference>
<dbReference type="CDD" id="cd01949">
    <property type="entry name" value="GGDEF"/>
    <property type="match status" value="1"/>
</dbReference>
<comment type="catalytic activity">
    <reaction evidence="1">
        <text>3',3'-c-di-GMP + H2O = 5'-phosphoguanylyl(3'-&gt;5')guanosine + H(+)</text>
        <dbReference type="Rhea" id="RHEA:24902"/>
        <dbReference type="ChEBI" id="CHEBI:15377"/>
        <dbReference type="ChEBI" id="CHEBI:15378"/>
        <dbReference type="ChEBI" id="CHEBI:58754"/>
        <dbReference type="ChEBI" id="CHEBI:58805"/>
        <dbReference type="EC" id="3.1.4.52"/>
    </reaction>
    <physiologicalReaction direction="left-to-right" evidence="1">
        <dbReference type="Rhea" id="RHEA:24903"/>
    </physiologicalReaction>
</comment>
<dbReference type="GO" id="GO:0071732">
    <property type="term" value="P:cellular response to nitric oxide"/>
    <property type="evidence" value="ECO:0007669"/>
    <property type="project" value="UniProtKB-ARBA"/>
</dbReference>
<dbReference type="InterPro" id="IPR000014">
    <property type="entry name" value="PAS"/>
</dbReference>
<feature type="domain" description="PAC" evidence="3">
    <location>
        <begin position="108"/>
        <end position="160"/>
    </location>
</feature>
<dbReference type="InterPro" id="IPR052155">
    <property type="entry name" value="Biofilm_reg_signaling"/>
</dbReference>
<dbReference type="Proteomes" id="UP000826722">
    <property type="component" value="Chromosome"/>
</dbReference>
<feature type="domain" description="PAS" evidence="2">
    <location>
        <begin position="51"/>
        <end position="105"/>
    </location>
</feature>
<dbReference type="Gene3D" id="3.30.70.270">
    <property type="match status" value="1"/>
</dbReference>
<evidence type="ECO:0000259" key="3">
    <source>
        <dbReference type="PROSITE" id="PS50113"/>
    </source>
</evidence>
<protein>
    <recommendedName>
        <fullName evidence="8">Diguanylate cyclase/phosphodiesterase with PAS/PAC sensor(S)</fullName>
    </recommendedName>
</protein>
<dbReference type="SMART" id="SM00086">
    <property type="entry name" value="PAC"/>
    <property type="match status" value="2"/>
</dbReference>
<evidence type="ECO:0000259" key="2">
    <source>
        <dbReference type="PROSITE" id="PS50112"/>
    </source>
</evidence>
<dbReference type="InterPro" id="IPR035965">
    <property type="entry name" value="PAS-like_dom_sf"/>
</dbReference>
<feature type="domain" description="PAS" evidence="2">
    <location>
        <begin position="161"/>
        <end position="202"/>
    </location>
</feature>
<keyword evidence="7" id="KW-1185">Reference proteome</keyword>
<dbReference type="CDD" id="cd00130">
    <property type="entry name" value="PAS"/>
    <property type="match status" value="2"/>
</dbReference>
<dbReference type="PROSITE" id="PS50883">
    <property type="entry name" value="EAL"/>
    <property type="match status" value="1"/>
</dbReference>
<dbReference type="SMART" id="SM00052">
    <property type="entry name" value="EAL"/>
    <property type="match status" value="1"/>
</dbReference>
<evidence type="ECO:0000259" key="4">
    <source>
        <dbReference type="PROSITE" id="PS50883"/>
    </source>
</evidence>
<dbReference type="FunFam" id="3.20.20.450:FF:000001">
    <property type="entry name" value="Cyclic di-GMP phosphodiesterase yahA"/>
    <property type="match status" value="1"/>
</dbReference>
<dbReference type="SMART" id="SM00267">
    <property type="entry name" value="GGDEF"/>
    <property type="match status" value="1"/>
</dbReference>
<dbReference type="Pfam" id="PF00563">
    <property type="entry name" value="EAL"/>
    <property type="match status" value="1"/>
</dbReference>
<dbReference type="AlphaFoldDB" id="A0A8D5GEI8"/>
<dbReference type="PROSITE" id="PS50887">
    <property type="entry name" value="GGDEF"/>
    <property type="match status" value="1"/>
</dbReference>
<dbReference type="EMBL" id="AP024110">
    <property type="protein sequence ID" value="BCM25239.1"/>
    <property type="molecule type" value="Genomic_DNA"/>
</dbReference>
<gene>
    <name evidence="6" type="ORF">ZMTM_14980</name>
</gene>